<organism evidence="1 2">
    <name type="scientific">Pandoraea cepalis</name>
    <dbReference type="NCBI Taxonomy" id="2508294"/>
    <lineage>
        <taxon>Bacteria</taxon>
        <taxon>Pseudomonadati</taxon>
        <taxon>Pseudomonadota</taxon>
        <taxon>Betaproteobacteria</taxon>
        <taxon>Burkholderiales</taxon>
        <taxon>Burkholderiaceae</taxon>
        <taxon>Pandoraea</taxon>
    </lineage>
</organism>
<accession>A0A5E4X070</accession>
<evidence type="ECO:0000313" key="2">
    <source>
        <dbReference type="Proteomes" id="UP000384354"/>
    </source>
</evidence>
<sequence>MHSFMKPVGLKSCSMLTPLGAEHETMDALIRGVSGLDASRGRFKLRNDLAGVIHHPVLEGNVELREKLIRLAVHVGEVALRRAGIAMERSRDRIELVFGTSLGHLLDEPDSDSISDWAGEVVVVNQSRTLR</sequence>
<dbReference type="AlphaFoldDB" id="A0A5E4X070"/>
<evidence type="ECO:0000313" key="1">
    <source>
        <dbReference type="EMBL" id="VVE29685.1"/>
    </source>
</evidence>
<protein>
    <submittedName>
        <fullName evidence="1">Uncharacterized protein</fullName>
    </submittedName>
</protein>
<proteinExistence type="predicted"/>
<gene>
    <name evidence="1" type="ORF">PCE31106_03574</name>
</gene>
<dbReference type="Proteomes" id="UP000384354">
    <property type="component" value="Unassembled WGS sequence"/>
</dbReference>
<name>A0A5E4X070_9BURK</name>
<dbReference type="EMBL" id="CABPSL010000015">
    <property type="protein sequence ID" value="VVE29685.1"/>
    <property type="molecule type" value="Genomic_DNA"/>
</dbReference>
<reference evidence="1 2" key="1">
    <citation type="submission" date="2019-08" db="EMBL/GenBank/DDBJ databases">
        <authorList>
            <person name="Peeters C."/>
        </authorList>
    </citation>
    <scope>NUCLEOTIDE SEQUENCE [LARGE SCALE GENOMIC DNA]</scope>
    <source>
        <strain evidence="1 2">LMG 31106</strain>
    </source>
</reference>